<accession>A0A1Z9YYD6</accession>
<protein>
    <submittedName>
        <fullName evidence="2">Holin</fullName>
    </submittedName>
</protein>
<keyword evidence="1" id="KW-0472">Membrane</keyword>
<organism evidence="2 3">
    <name type="scientific">Acinetobacter populi</name>
    <dbReference type="NCBI Taxonomy" id="1582270"/>
    <lineage>
        <taxon>Bacteria</taxon>
        <taxon>Pseudomonadati</taxon>
        <taxon>Pseudomonadota</taxon>
        <taxon>Gammaproteobacteria</taxon>
        <taxon>Moraxellales</taxon>
        <taxon>Moraxellaceae</taxon>
        <taxon>Acinetobacter</taxon>
    </lineage>
</organism>
<keyword evidence="1" id="KW-0812">Transmembrane</keyword>
<comment type="caution">
    <text evidence="2">The sequence shown here is derived from an EMBL/GenBank/DDBJ whole genome shotgun (WGS) entry which is preliminary data.</text>
</comment>
<reference evidence="2 3" key="1">
    <citation type="submission" date="2017-05" db="EMBL/GenBank/DDBJ databases">
        <title>Acinetobacter populi ANC 5415 (= PBJ7), whole genome shotgun sequencing project.</title>
        <authorList>
            <person name="Nemec A."/>
            <person name="Radolfova-Krizova L."/>
        </authorList>
    </citation>
    <scope>NUCLEOTIDE SEQUENCE [LARGE SCALE GENOMIC DNA]</scope>
    <source>
        <strain evidence="2 3">PBJ7</strain>
    </source>
</reference>
<sequence>MTFLTKFWISFQTAIAAFVMAFLMAILRTYQTTGRADMLESIMCGLFAVGIWTFLDWLSIPQMVAVGLASAIGYFGTHVVSDFIKRKVDKL</sequence>
<proteinExistence type="predicted"/>
<dbReference type="Pfam" id="PF05106">
    <property type="entry name" value="Phage_holin_3_1"/>
    <property type="match status" value="1"/>
</dbReference>
<dbReference type="AlphaFoldDB" id="A0A1Z9YYD6"/>
<dbReference type="OrthoDB" id="6702075at2"/>
<feature type="transmembrane region" description="Helical" evidence="1">
    <location>
        <begin position="64"/>
        <end position="84"/>
    </location>
</feature>
<gene>
    <name evidence="2" type="ORF">CAP51_09870</name>
</gene>
<evidence type="ECO:0000313" key="3">
    <source>
        <dbReference type="Proteomes" id="UP000196536"/>
    </source>
</evidence>
<name>A0A1Z9YYD6_9GAMM</name>
<dbReference type="EMBL" id="NEXX01000003">
    <property type="protein sequence ID" value="OUY07225.1"/>
    <property type="molecule type" value="Genomic_DNA"/>
</dbReference>
<evidence type="ECO:0000313" key="2">
    <source>
        <dbReference type="EMBL" id="OUY07225.1"/>
    </source>
</evidence>
<evidence type="ECO:0000256" key="1">
    <source>
        <dbReference type="SAM" id="Phobius"/>
    </source>
</evidence>
<keyword evidence="1" id="KW-1133">Transmembrane helix</keyword>
<dbReference type="Proteomes" id="UP000196536">
    <property type="component" value="Unassembled WGS sequence"/>
</dbReference>
<dbReference type="InterPro" id="IPR006481">
    <property type="entry name" value="Phage_lambda_GpS_holin"/>
</dbReference>
<keyword evidence="3" id="KW-1185">Reference proteome</keyword>
<feature type="transmembrane region" description="Helical" evidence="1">
    <location>
        <begin position="6"/>
        <end position="27"/>
    </location>
</feature>